<proteinExistence type="predicted"/>
<evidence type="ECO:0000313" key="2">
    <source>
        <dbReference type="Proteomes" id="UP000035996"/>
    </source>
</evidence>
<dbReference type="AlphaFoldDB" id="A0A0J6D1P8"/>
<gene>
    <name evidence="1" type="ORF">AB986_08270</name>
</gene>
<dbReference type="InterPro" id="IPR016935">
    <property type="entry name" value="Opine_metallophore_DH"/>
</dbReference>
<dbReference type="Proteomes" id="UP000035996">
    <property type="component" value="Unassembled WGS sequence"/>
</dbReference>
<evidence type="ECO:0008006" key="3">
    <source>
        <dbReference type="Google" id="ProtNLM"/>
    </source>
</evidence>
<name>A0A0J6D1P8_9BACL</name>
<protein>
    <recommendedName>
        <fullName evidence="3">Opine dehydrogenase domain-containing protein</fullName>
    </recommendedName>
</protein>
<keyword evidence="2" id="KW-1185">Reference proteome</keyword>
<dbReference type="STRING" id="157733.AB986_08270"/>
<accession>A0A0J6D1P8</accession>
<dbReference type="SUPFAM" id="SSF51735">
    <property type="entry name" value="NAD(P)-binding Rossmann-fold domains"/>
    <property type="match status" value="1"/>
</dbReference>
<reference evidence="1" key="1">
    <citation type="submission" date="2015-06" db="EMBL/GenBank/DDBJ databases">
        <authorList>
            <person name="Liu B."/>
            <person name="Wang J."/>
            <person name="Zhu Y."/>
            <person name="Liu G."/>
            <person name="Chen Q."/>
            <person name="Zheng C."/>
            <person name="Che J."/>
            <person name="Ge C."/>
            <person name="Shi H."/>
            <person name="Pan Z."/>
            <person name="Liu X."/>
        </authorList>
    </citation>
    <scope>NUCLEOTIDE SEQUENCE [LARGE SCALE GENOMIC DNA]</scope>
    <source>
        <strain evidence="1">DSM 16346</strain>
    </source>
</reference>
<dbReference type="RefSeq" id="WP_048310378.1">
    <property type="nucleotide sequence ID" value="NZ_CP119526.1"/>
</dbReference>
<evidence type="ECO:0000313" key="1">
    <source>
        <dbReference type="EMBL" id="KMM39208.1"/>
    </source>
</evidence>
<dbReference type="PATRIC" id="fig|157733.3.peg.3933"/>
<dbReference type="OrthoDB" id="3652431at2"/>
<dbReference type="Gene3D" id="3.40.50.720">
    <property type="entry name" value="NAD(P)-binding Rossmann-like Domain"/>
    <property type="match status" value="1"/>
</dbReference>
<sequence length="414" mass="47015">MRVQHTLIVGAGPAAIQTAVAVAKSWQGEVSIVNRNGSHSSEVQNQLKKSGNVITAIAPNRPFLSGEVKIAHFYDELASVDDRFDAMVVCVPSYSYHDVLQSLCIEKLTQLQTIILLSPVVGSNDLVSQLVRESGRSIEVISSSTYFAATKFLPDSEIVSFTKAVKKRIYLATNKERGLHLHHVERLLEEAGIETVVKENPIDVECRNITTYVHPAFFINRFSLNEIFSETKSLKSLYKLYPEGPITQDTIRIMVKLWKEISALVVELGGNPINLLQFLNDDNYPVHDESLSRSDLEGFNEFEPVKQEYLLYIRYASILIDPFSKPDSNGAYFDFSKVPYPQISRTASGEWSVPRIPFEDYMNLVQMHRMGVERGISMPEIFRLIQLFEQKVHEWQCLKGEPIRGMRSKEREIL</sequence>
<dbReference type="InterPro" id="IPR036291">
    <property type="entry name" value="NAD(P)-bd_dom_sf"/>
</dbReference>
<dbReference type="Pfam" id="PF10100">
    <property type="entry name" value="Staph_opine_DH"/>
    <property type="match status" value="1"/>
</dbReference>
<organism evidence="1 2">
    <name type="scientific">Guptibacillus hwajinpoensis</name>
    <dbReference type="NCBI Taxonomy" id="208199"/>
    <lineage>
        <taxon>Bacteria</taxon>
        <taxon>Bacillati</taxon>
        <taxon>Bacillota</taxon>
        <taxon>Bacilli</taxon>
        <taxon>Bacillales</taxon>
        <taxon>Guptibacillaceae</taxon>
        <taxon>Guptibacillus</taxon>
    </lineage>
</organism>
<comment type="caution">
    <text evidence="1">The sequence shown here is derived from an EMBL/GenBank/DDBJ whole genome shotgun (WGS) entry which is preliminary data.</text>
</comment>
<dbReference type="EMBL" id="LELK01000001">
    <property type="protein sequence ID" value="KMM39208.1"/>
    <property type="molecule type" value="Genomic_DNA"/>
</dbReference>